<accession>A0ABQ3W2S5</accession>
<dbReference type="Proteomes" id="UP000604765">
    <property type="component" value="Unassembled WGS sequence"/>
</dbReference>
<dbReference type="EMBL" id="BNJR01000017">
    <property type="protein sequence ID" value="GHP14772.1"/>
    <property type="molecule type" value="Genomic_DNA"/>
</dbReference>
<protein>
    <submittedName>
        <fullName evidence="1">Uncharacterized protein</fullName>
    </submittedName>
</protein>
<organism evidence="1 2">
    <name type="scientific">Lentilactobacillus fungorum</name>
    <dbReference type="NCBI Taxonomy" id="2201250"/>
    <lineage>
        <taxon>Bacteria</taxon>
        <taxon>Bacillati</taxon>
        <taxon>Bacillota</taxon>
        <taxon>Bacilli</taxon>
        <taxon>Lactobacillales</taxon>
        <taxon>Lactobacillaceae</taxon>
        <taxon>Lentilactobacillus</taxon>
    </lineage>
</organism>
<dbReference type="RefSeq" id="WP_203630757.1">
    <property type="nucleotide sequence ID" value="NZ_BNJR01000017.1"/>
</dbReference>
<gene>
    <name evidence="1" type="ORF">YK48G_21970</name>
</gene>
<evidence type="ECO:0000313" key="2">
    <source>
        <dbReference type="Proteomes" id="UP000604765"/>
    </source>
</evidence>
<name>A0ABQ3W2S5_9LACO</name>
<proteinExistence type="predicted"/>
<keyword evidence="2" id="KW-1185">Reference proteome</keyword>
<evidence type="ECO:0000313" key="1">
    <source>
        <dbReference type="EMBL" id="GHP14772.1"/>
    </source>
</evidence>
<sequence>MHYSDHLTQSGRKTHQKSLDLTKLKLSHIKHRLTSYDPTYANVMMLINLENKRYKTAILDVKQGLVAVTLSPKQLLKKMTKQHQIMTHWFMRHMAFHLGIREYVPYVYGGLNFSPLKTAKNGTQSWLNTMKIEGMQEHTNFHCVKLWFKECEHPLIIPATQNFILERRKDANLIQRGHDSLLAQMSLANSGEFHDSYSRLKFGNFQESPLELFEFIKEAIIRKSFKFAGFEYTEDDVKELVSQLID</sequence>
<reference evidence="1 2" key="1">
    <citation type="journal article" date="2021" name="Int. J. Syst. Evol. Microbiol.">
        <title>Lentilactobacillus fungorum sp. nov., isolated from spent mushroom substrates.</title>
        <authorList>
            <person name="Tohno M."/>
            <person name="Tanizawa Y."/>
            <person name="Kojima Y."/>
            <person name="Sakamoto M."/>
            <person name="Ohkuma M."/>
            <person name="Kobayashi H."/>
        </authorList>
    </citation>
    <scope>NUCLEOTIDE SEQUENCE [LARGE SCALE GENOMIC DNA]</scope>
    <source>
        <strain evidence="1 2">YK48G</strain>
    </source>
</reference>
<comment type="caution">
    <text evidence="1">The sequence shown here is derived from an EMBL/GenBank/DDBJ whole genome shotgun (WGS) entry which is preliminary data.</text>
</comment>